<dbReference type="AlphaFoldDB" id="Q3A4W7"/>
<dbReference type="SMART" id="SM00448">
    <property type="entry name" value="REC"/>
    <property type="match status" value="1"/>
</dbReference>
<dbReference type="CDD" id="cd00156">
    <property type="entry name" value="REC"/>
    <property type="match status" value="1"/>
</dbReference>
<dbReference type="PROSITE" id="PS50110">
    <property type="entry name" value="RESPONSE_REGULATORY"/>
    <property type="match status" value="1"/>
</dbReference>
<evidence type="ECO:0000259" key="2">
    <source>
        <dbReference type="PROSITE" id="PS50110"/>
    </source>
</evidence>
<dbReference type="EMBL" id="CP000142">
    <property type="protein sequence ID" value="ABA88590.1"/>
    <property type="molecule type" value="Genomic_DNA"/>
</dbReference>
<dbReference type="HOGENOM" id="CLU_1738797_0_0_7"/>
<feature type="domain" description="Response regulatory" evidence="2">
    <location>
        <begin position="4"/>
        <end position="128"/>
    </location>
</feature>
<keyword evidence="1" id="KW-0597">Phosphoprotein</keyword>
<dbReference type="RefSeq" id="WP_011341067.1">
    <property type="nucleotide sequence ID" value="NC_007498.2"/>
</dbReference>
<dbReference type="Pfam" id="PF00072">
    <property type="entry name" value="Response_reg"/>
    <property type="match status" value="1"/>
</dbReference>
<dbReference type="InterPro" id="IPR011006">
    <property type="entry name" value="CheY-like_superfamily"/>
</dbReference>
<reference evidence="3 4" key="2">
    <citation type="journal article" date="2012" name="BMC Genomics">
        <title>The genome of Pelobacter carbinolicus reveals surprising metabolic capabilities and physiological features.</title>
        <authorList>
            <person name="Aklujkar M."/>
            <person name="Haveman S.A."/>
            <person name="Didonato R.Jr."/>
            <person name="Chertkov O."/>
            <person name="Han C.S."/>
            <person name="Land M.L."/>
            <person name="Brown P."/>
            <person name="Lovley D.R."/>
        </authorList>
    </citation>
    <scope>NUCLEOTIDE SEQUENCE [LARGE SCALE GENOMIC DNA]</scope>
    <source>
        <strain evidence="4">DSM 2380 / NBRC 103641 / GraBd1</strain>
    </source>
</reference>
<evidence type="ECO:0000256" key="1">
    <source>
        <dbReference type="PROSITE-ProRule" id="PRU00169"/>
    </source>
</evidence>
<keyword evidence="4" id="KW-1185">Reference proteome</keyword>
<dbReference type="Proteomes" id="UP000002534">
    <property type="component" value="Chromosome"/>
</dbReference>
<feature type="modified residue" description="4-aspartylphosphate" evidence="1">
    <location>
        <position position="61"/>
    </location>
</feature>
<dbReference type="STRING" id="338963.Pcar_1341"/>
<dbReference type="eggNOG" id="ENOG50337MR">
    <property type="taxonomic scope" value="Bacteria"/>
</dbReference>
<dbReference type="Gene3D" id="3.40.50.2300">
    <property type="match status" value="1"/>
</dbReference>
<dbReference type="KEGG" id="pca:Pcar_1341"/>
<reference evidence="4" key="1">
    <citation type="submission" date="2005-10" db="EMBL/GenBank/DDBJ databases">
        <title>Complete sequence of Pelobacter carbinolicus DSM 2380.</title>
        <authorList>
            <person name="Copeland A."/>
            <person name="Lucas S."/>
            <person name="Lapidus A."/>
            <person name="Barry K."/>
            <person name="Detter J.C."/>
            <person name="Glavina T."/>
            <person name="Hammon N."/>
            <person name="Israni S."/>
            <person name="Pitluck S."/>
            <person name="Chertkov O."/>
            <person name="Schmutz J."/>
            <person name="Larimer F."/>
            <person name="Land M."/>
            <person name="Kyrpides N."/>
            <person name="Ivanova N."/>
            <person name="Richardson P."/>
        </authorList>
    </citation>
    <scope>NUCLEOTIDE SEQUENCE [LARGE SCALE GENOMIC DNA]</scope>
    <source>
        <strain evidence="4">DSM 2380 / NBRC 103641 / GraBd1</strain>
    </source>
</reference>
<protein>
    <submittedName>
        <fullName evidence="3">Response regulator</fullName>
    </submittedName>
</protein>
<dbReference type="GO" id="GO:0000160">
    <property type="term" value="P:phosphorelay signal transduction system"/>
    <property type="evidence" value="ECO:0007669"/>
    <property type="project" value="InterPro"/>
</dbReference>
<name>Q3A4W7_SYNC1</name>
<sequence>MKVRAIVFDDDDMCRTLIANFLQQRGYEVVCLPDPMAFPLYQSPKCTCSQDEVCCDFLLTDNRMPKMTGLELIDRQASGGCKKYVGNKAVLSGSLTEDERQKARRLGCKVFHKPYKLEEIAAWLDLQEMTISPDRKLAKIDFDENGPLEN</sequence>
<organism evidence="3 4">
    <name type="scientific">Syntrophotalea carbinolica (strain DSM 2380 / NBRC 103641 / GraBd1)</name>
    <name type="common">Pelobacter carbinolicus</name>
    <dbReference type="NCBI Taxonomy" id="338963"/>
    <lineage>
        <taxon>Bacteria</taxon>
        <taxon>Pseudomonadati</taxon>
        <taxon>Thermodesulfobacteriota</taxon>
        <taxon>Desulfuromonadia</taxon>
        <taxon>Desulfuromonadales</taxon>
        <taxon>Syntrophotaleaceae</taxon>
        <taxon>Syntrophotalea</taxon>
    </lineage>
</organism>
<dbReference type="SUPFAM" id="SSF52172">
    <property type="entry name" value="CheY-like"/>
    <property type="match status" value="1"/>
</dbReference>
<evidence type="ECO:0000313" key="4">
    <source>
        <dbReference type="Proteomes" id="UP000002534"/>
    </source>
</evidence>
<proteinExistence type="predicted"/>
<dbReference type="OrthoDB" id="5387468at2"/>
<evidence type="ECO:0000313" key="3">
    <source>
        <dbReference type="EMBL" id="ABA88590.1"/>
    </source>
</evidence>
<dbReference type="InterPro" id="IPR001789">
    <property type="entry name" value="Sig_transdc_resp-reg_receiver"/>
</dbReference>
<gene>
    <name evidence="3" type="ordered locus">Pcar_1341</name>
</gene>
<accession>Q3A4W7</accession>